<dbReference type="Proteomes" id="UP000235371">
    <property type="component" value="Unassembled WGS sequence"/>
</dbReference>
<feature type="region of interest" description="Disordered" evidence="5">
    <location>
        <begin position="1977"/>
        <end position="2008"/>
    </location>
</feature>
<dbReference type="InParanoid" id="A0A2J6SGN8"/>
<dbReference type="PANTHER" id="PTHR32305:SF15">
    <property type="entry name" value="PROTEIN RHSA-RELATED"/>
    <property type="match status" value="1"/>
</dbReference>
<keyword evidence="3" id="KW-0732">Signal</keyword>
<feature type="region of interest" description="Disordered" evidence="5">
    <location>
        <begin position="2356"/>
        <end position="2424"/>
    </location>
</feature>
<evidence type="ECO:0000259" key="7">
    <source>
        <dbReference type="Pfam" id="PF12256"/>
    </source>
</evidence>
<keyword evidence="2" id="KW-0964">Secreted</keyword>
<evidence type="ECO:0000256" key="5">
    <source>
        <dbReference type="SAM" id="MobiDB-lite"/>
    </source>
</evidence>
<dbReference type="RefSeq" id="XP_024726845.1">
    <property type="nucleotide sequence ID" value="XM_024888270.1"/>
</dbReference>
<dbReference type="STRING" id="1095630.A0A2J6SGN8"/>
<gene>
    <name evidence="8" type="ORF">K444DRAFT_712030</name>
</gene>
<comment type="subcellular location">
    <subcellularLocation>
        <location evidence="1">Secreted</location>
    </subcellularLocation>
</comment>
<feature type="domain" description="Insecticide toxin TcdB middle/N-terminal" evidence="7">
    <location>
        <begin position="716"/>
        <end position="845"/>
    </location>
</feature>
<dbReference type="Pfam" id="PF12255">
    <property type="entry name" value="TcdB_toxin_midC"/>
    <property type="match status" value="1"/>
</dbReference>
<dbReference type="Pfam" id="PF12256">
    <property type="entry name" value="TcdB_toxin_midN"/>
    <property type="match status" value="1"/>
</dbReference>
<accession>A0A2J6SGN8</accession>
<keyword evidence="9" id="KW-1185">Reference proteome</keyword>
<dbReference type="Pfam" id="PF13517">
    <property type="entry name" value="FG-GAP_3"/>
    <property type="match status" value="1"/>
</dbReference>
<dbReference type="InterPro" id="IPR022044">
    <property type="entry name" value="TcdB_toxin_mid/C"/>
</dbReference>
<protein>
    <submittedName>
        <fullName evidence="8">SpvB-domain-containing protein</fullName>
    </submittedName>
</protein>
<organism evidence="8 9">
    <name type="scientific">Hyaloscypha bicolor E</name>
    <dbReference type="NCBI Taxonomy" id="1095630"/>
    <lineage>
        <taxon>Eukaryota</taxon>
        <taxon>Fungi</taxon>
        <taxon>Dikarya</taxon>
        <taxon>Ascomycota</taxon>
        <taxon>Pezizomycotina</taxon>
        <taxon>Leotiomycetes</taxon>
        <taxon>Helotiales</taxon>
        <taxon>Hyaloscyphaceae</taxon>
        <taxon>Hyaloscypha</taxon>
        <taxon>Hyaloscypha bicolor</taxon>
    </lineage>
</organism>
<dbReference type="EMBL" id="KZ613919">
    <property type="protein sequence ID" value="PMD49941.1"/>
    <property type="molecule type" value="Genomic_DNA"/>
</dbReference>
<dbReference type="InterPro" id="IPR022045">
    <property type="entry name" value="TcdB_toxin_mid/N"/>
</dbReference>
<dbReference type="Gene3D" id="2.180.10.10">
    <property type="entry name" value="RHS repeat-associated core"/>
    <property type="match status" value="1"/>
</dbReference>
<dbReference type="InterPro" id="IPR013517">
    <property type="entry name" value="FG-GAP"/>
</dbReference>
<feature type="compositionally biased region" description="Basic and acidic residues" evidence="5">
    <location>
        <begin position="2377"/>
        <end position="2387"/>
    </location>
</feature>
<evidence type="ECO:0000313" key="8">
    <source>
        <dbReference type="EMBL" id="PMD49941.1"/>
    </source>
</evidence>
<evidence type="ECO:0000256" key="2">
    <source>
        <dbReference type="ARBA" id="ARBA00022525"/>
    </source>
</evidence>
<evidence type="ECO:0000256" key="4">
    <source>
        <dbReference type="ARBA" id="ARBA00023026"/>
    </source>
</evidence>
<feature type="compositionally biased region" description="Polar residues" evidence="5">
    <location>
        <begin position="1988"/>
        <end position="1997"/>
    </location>
</feature>
<dbReference type="GO" id="GO:0005576">
    <property type="term" value="C:extracellular region"/>
    <property type="evidence" value="ECO:0007669"/>
    <property type="project" value="UniProtKB-SubCell"/>
</dbReference>
<dbReference type="SUPFAM" id="SSF69318">
    <property type="entry name" value="Integrin alpha N-terminal domain"/>
    <property type="match status" value="1"/>
</dbReference>
<dbReference type="InterPro" id="IPR003284">
    <property type="entry name" value="Sal_SpvB"/>
</dbReference>
<feature type="domain" description="Insecticide toxin TcdB middle/C-terminal" evidence="6">
    <location>
        <begin position="920"/>
        <end position="1048"/>
    </location>
</feature>
<dbReference type="GO" id="GO:0005737">
    <property type="term" value="C:cytoplasm"/>
    <property type="evidence" value="ECO:0007669"/>
    <property type="project" value="InterPro"/>
</dbReference>
<proteinExistence type="predicted"/>
<dbReference type="OrthoDB" id="5426877at2759"/>
<reference evidence="8 9" key="1">
    <citation type="submission" date="2016-04" db="EMBL/GenBank/DDBJ databases">
        <title>A degradative enzymes factory behind the ericoid mycorrhizal symbiosis.</title>
        <authorList>
            <consortium name="DOE Joint Genome Institute"/>
            <person name="Martino E."/>
            <person name="Morin E."/>
            <person name="Grelet G."/>
            <person name="Kuo A."/>
            <person name="Kohler A."/>
            <person name="Daghino S."/>
            <person name="Barry K."/>
            <person name="Choi C."/>
            <person name="Cichocki N."/>
            <person name="Clum A."/>
            <person name="Copeland A."/>
            <person name="Hainaut M."/>
            <person name="Haridas S."/>
            <person name="Labutti K."/>
            <person name="Lindquist E."/>
            <person name="Lipzen A."/>
            <person name="Khouja H.-R."/>
            <person name="Murat C."/>
            <person name="Ohm R."/>
            <person name="Olson A."/>
            <person name="Spatafora J."/>
            <person name="Veneault-Fourrey C."/>
            <person name="Henrissat B."/>
            <person name="Grigoriev I."/>
            <person name="Martin F."/>
            <person name="Perotto S."/>
        </authorList>
    </citation>
    <scope>NUCLEOTIDE SEQUENCE [LARGE SCALE GENOMIC DNA]</scope>
    <source>
        <strain evidence="8 9">E</strain>
    </source>
</reference>
<name>A0A2J6SGN8_9HELO</name>
<dbReference type="PRINTS" id="PR01341">
    <property type="entry name" value="SALSPVBPROT"/>
</dbReference>
<dbReference type="InterPro" id="IPR028994">
    <property type="entry name" value="Integrin_alpha_N"/>
</dbReference>
<evidence type="ECO:0000256" key="1">
    <source>
        <dbReference type="ARBA" id="ARBA00004613"/>
    </source>
</evidence>
<feature type="region of interest" description="Disordered" evidence="5">
    <location>
        <begin position="1"/>
        <end position="44"/>
    </location>
</feature>
<dbReference type="PANTHER" id="PTHR32305">
    <property type="match status" value="1"/>
</dbReference>
<evidence type="ECO:0000313" key="9">
    <source>
        <dbReference type="Proteomes" id="UP000235371"/>
    </source>
</evidence>
<dbReference type="InterPro" id="IPR050708">
    <property type="entry name" value="T6SS_VgrG/RHS"/>
</dbReference>
<keyword evidence="4" id="KW-0843">Virulence</keyword>
<dbReference type="NCBIfam" id="TIGR03696">
    <property type="entry name" value="Rhs_assc_core"/>
    <property type="match status" value="1"/>
</dbReference>
<dbReference type="InterPro" id="IPR022385">
    <property type="entry name" value="Rhs_assc_core"/>
</dbReference>
<evidence type="ECO:0000256" key="3">
    <source>
        <dbReference type="ARBA" id="ARBA00022729"/>
    </source>
</evidence>
<feature type="compositionally biased region" description="Basic and acidic residues" evidence="5">
    <location>
        <begin position="1"/>
        <end position="13"/>
    </location>
</feature>
<feature type="region of interest" description="Disordered" evidence="5">
    <location>
        <begin position="1031"/>
        <end position="1051"/>
    </location>
</feature>
<evidence type="ECO:0000259" key="6">
    <source>
        <dbReference type="Pfam" id="PF12255"/>
    </source>
</evidence>
<sequence>MSREWKRNDELRKHMLHGKTPPKQCQQTPVPGASLPKGGGAIRGMGEKFEANPVTGTASMSVPLMASPGRGGVQPTLALSYDSAYGNSPFGFGWSLGIDSITRKTSKGLPRYRDDQESDVFLLSGVEDLVPILRSDGSRYGDMTTVPGYAIQRYGPRVEGSFQRIERWSNIADDATDIHWRVYNQEDLLSIYGRSDNSRISNSEAPEQIFSWLLSDRRDWKGNSILFTYKPDNGQGVDLTMQHEQSRGGLDDSRRKVNRYVKSIKYGNQTSLLDSQGQRLVFPSQDFLDNAGWLFELVFDYGEHNIPTPTPVEEVNWPRRADSFSSYKSGFEIRTTRLCQRVLMFHHFANEAELGINTLVSSTDLIYRVPQPGGENGVYTFLDAIEHSGYRRSSDESSGYIRRSMPRLEFKYSEPVIDDTLRSIDPATLQNVPVGLASSDVQWIDLYGEGISGMLTRTDRAWYYKRNISPLNEKLQASGSLIPEPLFDNLEAVQIMPNLPSGQNFTFADLTGDGCLSIITENGSMGYYEEDGLESWLPFQPFEHPIKNYLGDPSVKLVDLTGDGLMDSFMTSQAIWYPSLGTAGFYAPEGFMVPFGDDNLPTQVFRNDILGTVYLADFTGDGLTDIVRISNGEIYILPNMGYGKFGGKISMDNAPVFDTPEFFDPKRIVLADIDGSGTADIIYLHANGAQVYFNESGNSWSSGQLLTSTQNFSKLLNVKATDLHGNGTTCLVISSPLPADPFPMQYIDLMDSTKPHLLIQIDNNLGTSTQVKYSTSTKFYLQDKMNGMPWISKLAFPVHVVETLTTYDYISENKFTTRYSYHHGHYDGEEREFRGFGMVEKWDAEELSVVVAQGPNGTDATASFTVLPTHTKSWFHLGISISADIVSLIYEKEYFKDPAAWALPDTVLPDITAADEHDAFRTLKGRILHQEIFIDDAPLGPSAEAIAKSLLPVSITETNFTLSQVQPKATNRSAIFFATPRETLSYHYERNLDDPRINHEMVLESNSYGQALREVAVAYGRLTADATLPTQRDKDVQAKKSLKYSENQPNSYRLPVNSQRRVFELTGMDPEVIGQSFTYDQFSRNKFELLEHATEIGYEVSPDLTTPQKRLLNISRILFRRDDLTGLLPLGQIGASCIPGQNYSLSFTTSMINQTYQKNGVPLLSDPASLLTSLAGDGGGYVASTDLKSSGLFPSADQYDGYWVSSGLSFYSLSSNTLTELSEARAHFYTSRRYQNPFGAETSITYDDYDILILETQDPAGNIATIGERDSTGKKLSNGNDYRVLHPRIITNANGNRSAVAYDALGVVVGTAVMGKLEDGLKFGDNLSGFGPDLPEQVALDHLANPTVNAKDVLQGATSRIIYDFFAYVRTQNTNNIQPVAAYSISRSTHEADLEANELPEMQHSYAYSDGFGRIIQSKVQVKAGPVSKRGPDGRILLGDDGQPILTDESVDPRWISSSWVINNNKGMPVAKFEPFFTDLHTFEFDTKTGVSHIVFYDPLGRIVADLHPNNSYAKNLFSPWSSEQWDNDTIELDPVIDPDVSQYTSSYFAQNPNFQTWLQQRVNKPLGDLDKQAAEKTRAHARTPKATYLDPRGRVYLIVNWDRVVCPDHELDETEWKQYTRIELDIEGHKLAVRDANTDGTDLRGRIIETSTYDMLGREMNRQSMDTGTRIWLLNALGNQLKLWDDRGHEVKTVYDKACRHLYSSVIGDVDAVGGPSSEVIFNYTIFGEHHPQATELNLRGEIYLTADQAGITVKKKRDFKANLLESAKQFNVEYRNTIDWSGITSVIPVDMDPQAAYDVTKLQTVLNSMLQIETFQDTVDYDALNRMVKVSSPNSDGKPSTTRFTYKITSLVQINANMRNELSPTGDPVWTSFISDLDYDPRGLRSYIRYGNGVTTTYNYSNIGELTRLLSTRISSSGNTEALQDLNYTYDASQHHTNISDNALQTIYYNNQVVEPTNDYTYDALYQLIRATGREHLGQPGGSPIPYSSNDSARSGPQPGDEKAMDRYTEDYVYDHTGNTKKMKHSVSDPTALGHIWTRTFEYNEPSQLEPAKFGNRLTSATVGAAAENFSYDAHGNMVRMPHLGGAANVPNVTWNFLDMTRKLDLGGGGTAYYVYDISGVRVRKVIERSPSLVQERLYLRPMGYRAYRRESLHVLDDQNRAAIVETRTIDVDGSDKAPEQVQRYQLSSHLKSATVEVDKDAKILTYEEYSPYGSTTYVGTLSTLDLPKRYRFTGKERDHESGLSYHGARYYAPWLARWTSGDPGGLVDGVNFYIDPGGKASERPKLVIPDVKLTYPTMAGPKPMKPNLGPTQQLQLKPLEPSKKAEADPRYQLIMPSLGPSGIQLKPFFVYTLKGDKPQPEPGPQPDLSYHIQPPERNDGHKQESTFGFDPNPPQSSQPAKAAKTGEPEEQNNPLHPEGKLYENKASKGVSGVSVAANTDPGVEAKVSIRDTVDIQAKASYPKQQGTFNLTFTVRLGDDLSTNGTKLDRERGEATLSQEGSKFLNNPKDFGQAQKAVDAVSKLIDAQRDTNHSPVEIQAGFTYARQPDSWAPDTNVERGVAQTHDLSDFLGSGVFVGVGFWF</sequence>
<dbReference type="GeneID" id="36596346"/>
<dbReference type="Pfam" id="PF03534">
    <property type="entry name" value="SpvB"/>
    <property type="match status" value="1"/>
</dbReference>